<keyword evidence="1" id="KW-0732">Signal</keyword>
<dbReference type="HOGENOM" id="CLU_2307889_0_0_1"/>
<evidence type="ECO:0000256" key="1">
    <source>
        <dbReference type="SAM" id="SignalP"/>
    </source>
</evidence>
<organism evidence="2 3">
    <name type="scientific">Stachybotrys chlorohalonatus (strain IBT 40285)</name>
    <dbReference type="NCBI Taxonomy" id="1283841"/>
    <lineage>
        <taxon>Eukaryota</taxon>
        <taxon>Fungi</taxon>
        <taxon>Dikarya</taxon>
        <taxon>Ascomycota</taxon>
        <taxon>Pezizomycotina</taxon>
        <taxon>Sordariomycetes</taxon>
        <taxon>Hypocreomycetidae</taxon>
        <taxon>Hypocreales</taxon>
        <taxon>Stachybotryaceae</taxon>
        <taxon>Stachybotrys</taxon>
    </lineage>
</organism>
<protein>
    <submittedName>
        <fullName evidence="2">Uncharacterized protein</fullName>
    </submittedName>
</protein>
<feature type="chain" id="PRO_5001779468" evidence="1">
    <location>
        <begin position="22"/>
        <end position="100"/>
    </location>
</feature>
<proteinExistence type="predicted"/>
<dbReference type="AlphaFoldDB" id="A0A084QJT9"/>
<dbReference type="EMBL" id="KL660698">
    <property type="protein sequence ID" value="KFA64224.1"/>
    <property type="molecule type" value="Genomic_DNA"/>
</dbReference>
<reference evidence="2 3" key="1">
    <citation type="journal article" date="2014" name="BMC Genomics">
        <title>Comparative genome sequencing reveals chemotype-specific gene clusters in the toxigenic black mold Stachybotrys.</title>
        <authorList>
            <person name="Semeiks J."/>
            <person name="Borek D."/>
            <person name="Otwinowski Z."/>
            <person name="Grishin N.V."/>
        </authorList>
    </citation>
    <scope>NUCLEOTIDE SEQUENCE [LARGE SCALE GENOMIC DNA]</scope>
    <source>
        <strain evidence="2 3">IBT 40285</strain>
    </source>
</reference>
<evidence type="ECO:0000313" key="2">
    <source>
        <dbReference type="EMBL" id="KFA64224.1"/>
    </source>
</evidence>
<dbReference type="Proteomes" id="UP000028524">
    <property type="component" value="Unassembled WGS sequence"/>
</dbReference>
<keyword evidence="3" id="KW-1185">Reference proteome</keyword>
<gene>
    <name evidence="2" type="ORF">S40285_09873</name>
</gene>
<dbReference type="InParanoid" id="A0A084QJT9"/>
<sequence>MAFSTFLLCLFFLVLAITARAAPTHHDYHHGVKHSIHIHHLPPPRPQAHQAMAVSRELGNWPAEIQKRSTATIKDREMVERLELGWNTEASGFVDDTVVG</sequence>
<evidence type="ECO:0000313" key="3">
    <source>
        <dbReference type="Proteomes" id="UP000028524"/>
    </source>
</evidence>
<name>A0A084QJT9_STAC4</name>
<accession>A0A084QJT9</accession>
<feature type="signal peptide" evidence="1">
    <location>
        <begin position="1"/>
        <end position="21"/>
    </location>
</feature>